<dbReference type="Gene3D" id="3.10.310.30">
    <property type="match status" value="1"/>
</dbReference>
<evidence type="ECO:0000256" key="4">
    <source>
        <dbReference type="ARBA" id="ARBA00022801"/>
    </source>
</evidence>
<dbReference type="GO" id="GO:0008409">
    <property type="term" value="F:5'-3' exonuclease activity"/>
    <property type="evidence" value="ECO:0007669"/>
    <property type="project" value="InterPro"/>
</dbReference>
<evidence type="ECO:0000259" key="8">
    <source>
        <dbReference type="Pfam" id="PF17768"/>
    </source>
</evidence>
<proteinExistence type="inferred from homology"/>
<dbReference type="InterPro" id="IPR004610">
    <property type="entry name" value="RecJ"/>
</dbReference>
<dbReference type="Proteomes" id="UP000323521">
    <property type="component" value="Chromosome"/>
</dbReference>
<dbReference type="InterPro" id="IPR003156">
    <property type="entry name" value="DHHA1_dom"/>
</dbReference>
<gene>
    <name evidence="9" type="ORF">DCMF_03400</name>
</gene>
<dbReference type="Pfam" id="PF02272">
    <property type="entry name" value="DHHA1"/>
    <property type="match status" value="1"/>
</dbReference>
<comment type="similarity">
    <text evidence="1">Belongs to the RecJ family.</text>
</comment>
<keyword evidence="3" id="KW-0540">Nuclease</keyword>
<keyword evidence="10" id="KW-1185">Reference proteome</keyword>
<dbReference type="InterPro" id="IPR027417">
    <property type="entry name" value="P-loop_NTPase"/>
</dbReference>
<dbReference type="GO" id="GO:0006310">
    <property type="term" value="P:DNA recombination"/>
    <property type="evidence" value="ECO:0007669"/>
    <property type="project" value="InterPro"/>
</dbReference>
<dbReference type="KEGG" id="fwa:DCMF_03400"/>
<evidence type="ECO:0000256" key="1">
    <source>
        <dbReference type="ARBA" id="ARBA00005915"/>
    </source>
</evidence>
<protein>
    <recommendedName>
        <fullName evidence="2">Single-stranded-DNA-specific exonuclease RecJ</fullName>
    </recommendedName>
</protein>
<reference evidence="9 10" key="1">
    <citation type="submission" date="2016-10" db="EMBL/GenBank/DDBJ databases">
        <title>Complete Genome Sequence of Peptococcaceae strain DCMF.</title>
        <authorList>
            <person name="Edwards R.J."/>
            <person name="Holland S.I."/>
            <person name="Deshpande N.P."/>
            <person name="Wong Y.K."/>
            <person name="Ertan H."/>
            <person name="Manefield M."/>
            <person name="Russell T.L."/>
            <person name="Lee M.J."/>
        </authorList>
    </citation>
    <scope>NUCLEOTIDE SEQUENCE [LARGE SCALE GENOMIC DNA]</scope>
    <source>
        <strain evidence="9 10">DCMF</strain>
    </source>
</reference>
<sequence length="1053" mass="118167">MPPSRKRWILAPYDCQLQFEISQKVKISPLLAQICINRGITSPEDVENFFHVNPSQLHSSFSFNKMEQAVTCMEEAIANQEKILIYGDYDVDGVTGTSLLYLYLKSRQARVSYYIPDRKEEGYGLNEEAVYWASREKFSLIVTVDCGISSVRETELANSLGLKIIITDHHQPPEILPAALAIINPKVKASKYPFPHLAGVGVAWKLAQGLEMHREKKENHEDAILKEFLDLVCLGTIADVVPLTGENRVIVALGLKKMMEGQRPGIQALLSVTGLDNKPVTAGQVGFILAPRLNAAGRLSSARLAVELLTSSLASESLERALVLDKENTLRQAVEGEIFQQALHMIDETVDLEEDYVIVLAAPEWHAGVIGIAASRLVEKYHRPVVLIAIEGELAKGSARSIECFDIFLALRSCQEWLVQFGGHRLAAGIKLKEENIAAFRKAINTFARTVLSKDHLIPVVKIDLELDLNTNEQYYINDIERLAPFGAGNPLPVLAFRNLKIVEAKGVGVGAPHLKVKFESGGHFLDGIGFNLSHHLSWITIGSKVDVAVTLERNLWNGCEKIQFVLKDIQPHPVLISLSPAPDFDQEKGMVIPGIRADKEENEDHPAFSALINRRTPRVSMALPLKEGRFLWYHAAAYNCRVGKSKTIILFSCPSQLGSEYALAALHLGKLGISVGWADSRMAQEEKDQVWDAFTKGWIRVLFTTPEYLEAQDHDGSERADALIVVAIVDPFDSLLSGGEFMERCHEILRPGLTKGLVITTVSEKKNHLSLLEKTFNCPDTYSDIKQARTSLVDGRGMRNREEYLLDLLQKEESCLVYLSLPSHVEELMSGMSRLGIRPESMTGCYGDQMPWQHQMVMKKIQKKVLRTVVTTRHLYGETDGLFDHVIFYHSPRNMFDFFRFAGCGNGEKGAQIHLLYNTHDVAAINDVLQADFPDRDLLGKIYKGIKALSPYGRQVSGTKEEILQRLKIDQDPCRKERAFDAWLSTMSELGLLKVSRQGNRFCLEFINNGNKCRLEDSFRYREGLREKKAFDFWHHIALSPQLDQEIFDLLG</sequence>
<dbReference type="OrthoDB" id="9809852at2"/>
<dbReference type="PANTHER" id="PTHR30255">
    <property type="entry name" value="SINGLE-STRANDED-DNA-SPECIFIC EXONUCLEASE RECJ"/>
    <property type="match status" value="1"/>
</dbReference>
<keyword evidence="5 9" id="KW-0269">Exonuclease</keyword>
<name>A0A3G1KNC1_FORW1</name>
<dbReference type="PANTHER" id="PTHR30255:SF2">
    <property type="entry name" value="SINGLE-STRANDED-DNA-SPECIFIC EXONUCLEASE RECJ"/>
    <property type="match status" value="1"/>
</dbReference>
<dbReference type="GO" id="GO:0003676">
    <property type="term" value="F:nucleic acid binding"/>
    <property type="evidence" value="ECO:0007669"/>
    <property type="project" value="InterPro"/>
</dbReference>
<dbReference type="Gene3D" id="3.90.1640.30">
    <property type="match status" value="1"/>
</dbReference>
<dbReference type="InterPro" id="IPR001667">
    <property type="entry name" value="DDH_dom"/>
</dbReference>
<feature type="domain" description="DHHA1" evidence="7">
    <location>
        <begin position="356"/>
        <end position="448"/>
    </location>
</feature>
<feature type="domain" description="DDH" evidence="6">
    <location>
        <begin position="82"/>
        <end position="236"/>
    </location>
</feature>
<dbReference type="InterPro" id="IPR038763">
    <property type="entry name" value="DHH_sf"/>
</dbReference>
<evidence type="ECO:0000259" key="7">
    <source>
        <dbReference type="Pfam" id="PF02272"/>
    </source>
</evidence>
<accession>A0A3G1KNC1</accession>
<dbReference type="Pfam" id="PF01368">
    <property type="entry name" value="DHH"/>
    <property type="match status" value="1"/>
</dbReference>
<dbReference type="InterPro" id="IPR051673">
    <property type="entry name" value="SSDNA_exonuclease_RecJ"/>
</dbReference>
<dbReference type="RefSeq" id="WP_148133135.1">
    <property type="nucleotide sequence ID" value="NZ_CP017634.1"/>
</dbReference>
<evidence type="ECO:0000313" key="9">
    <source>
        <dbReference type="EMBL" id="ATW23963.1"/>
    </source>
</evidence>
<evidence type="ECO:0000259" key="6">
    <source>
        <dbReference type="Pfam" id="PF01368"/>
    </source>
</evidence>
<dbReference type="AlphaFoldDB" id="A0A3G1KNC1"/>
<dbReference type="EMBL" id="CP017634">
    <property type="protein sequence ID" value="ATW23963.1"/>
    <property type="molecule type" value="Genomic_DNA"/>
</dbReference>
<evidence type="ECO:0000313" key="10">
    <source>
        <dbReference type="Proteomes" id="UP000323521"/>
    </source>
</evidence>
<dbReference type="SUPFAM" id="SSF64182">
    <property type="entry name" value="DHH phosphoesterases"/>
    <property type="match status" value="1"/>
</dbReference>
<dbReference type="InterPro" id="IPR041122">
    <property type="entry name" value="RecJ_OB"/>
</dbReference>
<keyword evidence="4" id="KW-0378">Hydrolase</keyword>
<evidence type="ECO:0000256" key="2">
    <source>
        <dbReference type="ARBA" id="ARBA00019841"/>
    </source>
</evidence>
<evidence type="ECO:0000256" key="3">
    <source>
        <dbReference type="ARBA" id="ARBA00022722"/>
    </source>
</evidence>
<evidence type="ECO:0000256" key="5">
    <source>
        <dbReference type="ARBA" id="ARBA00022839"/>
    </source>
</evidence>
<feature type="domain" description="RecJ OB" evidence="8">
    <location>
        <begin position="463"/>
        <end position="569"/>
    </location>
</feature>
<dbReference type="SUPFAM" id="SSF52540">
    <property type="entry name" value="P-loop containing nucleoside triphosphate hydrolases"/>
    <property type="match status" value="1"/>
</dbReference>
<dbReference type="GO" id="GO:0006281">
    <property type="term" value="P:DNA repair"/>
    <property type="evidence" value="ECO:0007669"/>
    <property type="project" value="InterPro"/>
</dbReference>
<dbReference type="Pfam" id="PF17768">
    <property type="entry name" value="RecJ_OB"/>
    <property type="match status" value="1"/>
</dbReference>
<dbReference type="NCBIfam" id="TIGR00644">
    <property type="entry name" value="recJ"/>
    <property type="match status" value="1"/>
</dbReference>
<organism evidence="9 10">
    <name type="scientific">Formimonas warabiya</name>
    <dbReference type="NCBI Taxonomy" id="1761012"/>
    <lineage>
        <taxon>Bacteria</taxon>
        <taxon>Bacillati</taxon>
        <taxon>Bacillota</taxon>
        <taxon>Clostridia</taxon>
        <taxon>Eubacteriales</taxon>
        <taxon>Peptococcaceae</taxon>
        <taxon>Candidatus Formimonas</taxon>
    </lineage>
</organism>